<feature type="coiled-coil region" evidence="11">
    <location>
        <begin position="203"/>
        <end position="230"/>
    </location>
</feature>
<gene>
    <name evidence="14" type="ORF">BJ322DRAFT_1099374</name>
</gene>
<evidence type="ECO:0000313" key="14">
    <source>
        <dbReference type="EMBL" id="KAF9787084.1"/>
    </source>
</evidence>
<evidence type="ECO:0000256" key="1">
    <source>
        <dbReference type="ARBA" id="ARBA00004123"/>
    </source>
</evidence>
<dbReference type="OrthoDB" id="436852at2759"/>
<keyword evidence="3 10" id="KW-0863">Zinc-finger</keyword>
<keyword evidence="15" id="KW-1185">Reference proteome</keyword>
<accession>A0A9P6HHM5</accession>
<dbReference type="EMBL" id="WIUZ02000005">
    <property type="protein sequence ID" value="KAF9787084.1"/>
    <property type="molecule type" value="Genomic_DNA"/>
</dbReference>
<dbReference type="InterPro" id="IPR019787">
    <property type="entry name" value="Znf_PHD-finger"/>
</dbReference>
<dbReference type="PANTHER" id="PTHR46174:SF1">
    <property type="entry name" value="CXXC-TYPE ZINC FINGER PROTEIN 1"/>
    <property type="match status" value="1"/>
</dbReference>
<dbReference type="Gene3D" id="3.30.40.10">
    <property type="entry name" value="Zinc/RING finger domain, C3HC4 (zinc finger)"/>
    <property type="match status" value="1"/>
</dbReference>
<evidence type="ECO:0000256" key="6">
    <source>
        <dbReference type="ARBA" id="ARBA00023125"/>
    </source>
</evidence>
<evidence type="ECO:0000259" key="13">
    <source>
        <dbReference type="PROSITE" id="PS50016"/>
    </source>
</evidence>
<keyword evidence="11" id="KW-0175">Coiled coil</keyword>
<keyword evidence="5" id="KW-0805">Transcription regulation</keyword>
<feature type="region of interest" description="Disordered" evidence="12">
    <location>
        <begin position="357"/>
        <end position="379"/>
    </location>
</feature>
<comment type="subcellular location">
    <subcellularLocation>
        <location evidence="1">Nucleus</location>
    </subcellularLocation>
</comment>
<keyword evidence="8" id="KW-0539">Nucleus</keyword>
<organism evidence="14 15">
    <name type="scientific">Thelephora terrestris</name>
    <dbReference type="NCBI Taxonomy" id="56493"/>
    <lineage>
        <taxon>Eukaryota</taxon>
        <taxon>Fungi</taxon>
        <taxon>Dikarya</taxon>
        <taxon>Basidiomycota</taxon>
        <taxon>Agaricomycotina</taxon>
        <taxon>Agaricomycetes</taxon>
        <taxon>Thelephorales</taxon>
        <taxon>Thelephoraceae</taxon>
        <taxon>Thelephora</taxon>
    </lineage>
</organism>
<sequence length="379" mass="42891">MPVNVENLVEKEAEKDETDDKVYCVCRAEYEEGKVMIACDRCDEWFHMQCLGMSDLGVDLVDQFFCPPCIQNNPSLSLNTTYKTRCFAGVKHKDPSSPSACHKPARGAFSKYCSDECGVNFMQTKIDAWTAGGGHKAKLWETVKDADAREGVATVLSAPKKHVTVKSEVDADGDIKLTDGTLRDTKPGTHVNGTAPNVKKGLSKQKERELARLRKELEKVVDLRNSMKQELEIIEWRYSLIKLASQRSEEVGECGWDQRLCMDDEEWIEVGPTILENYDGQDQQDDESETFGEWWCRGKKKCDRHAGWQKLRAAEVEFEVHQKDHGLKNLAETERDIRRRIEDIMDPHLAPAQVQVNGKENRAKVNGTGKVGKKRKTTG</sequence>
<dbReference type="GO" id="GO:0045893">
    <property type="term" value="P:positive regulation of DNA-templated transcription"/>
    <property type="evidence" value="ECO:0007669"/>
    <property type="project" value="TreeGrafter"/>
</dbReference>
<reference evidence="14" key="1">
    <citation type="journal article" date="2020" name="Nat. Commun.">
        <title>Large-scale genome sequencing of mycorrhizal fungi provides insights into the early evolution of symbiotic traits.</title>
        <authorList>
            <person name="Miyauchi S."/>
            <person name="Kiss E."/>
            <person name="Kuo A."/>
            <person name="Drula E."/>
            <person name="Kohler A."/>
            <person name="Sanchez-Garcia M."/>
            <person name="Morin E."/>
            <person name="Andreopoulos B."/>
            <person name="Barry K.W."/>
            <person name="Bonito G."/>
            <person name="Buee M."/>
            <person name="Carver A."/>
            <person name="Chen C."/>
            <person name="Cichocki N."/>
            <person name="Clum A."/>
            <person name="Culley D."/>
            <person name="Crous P.W."/>
            <person name="Fauchery L."/>
            <person name="Girlanda M."/>
            <person name="Hayes R.D."/>
            <person name="Keri Z."/>
            <person name="LaButti K."/>
            <person name="Lipzen A."/>
            <person name="Lombard V."/>
            <person name="Magnuson J."/>
            <person name="Maillard F."/>
            <person name="Murat C."/>
            <person name="Nolan M."/>
            <person name="Ohm R.A."/>
            <person name="Pangilinan J."/>
            <person name="Pereira M.F."/>
            <person name="Perotto S."/>
            <person name="Peter M."/>
            <person name="Pfister S."/>
            <person name="Riley R."/>
            <person name="Sitrit Y."/>
            <person name="Stielow J.B."/>
            <person name="Szollosi G."/>
            <person name="Zifcakova L."/>
            <person name="Stursova M."/>
            <person name="Spatafora J.W."/>
            <person name="Tedersoo L."/>
            <person name="Vaario L.M."/>
            <person name="Yamada A."/>
            <person name="Yan M."/>
            <person name="Wang P."/>
            <person name="Xu J."/>
            <person name="Bruns T."/>
            <person name="Baldrian P."/>
            <person name="Vilgalys R."/>
            <person name="Dunand C."/>
            <person name="Henrissat B."/>
            <person name="Grigoriev I.V."/>
            <person name="Hibbett D."/>
            <person name="Nagy L.G."/>
            <person name="Martin F.M."/>
        </authorList>
    </citation>
    <scope>NUCLEOTIDE SEQUENCE</scope>
    <source>
        <strain evidence="14">UH-Tt-Lm1</strain>
    </source>
</reference>
<dbReference type="Proteomes" id="UP000736335">
    <property type="component" value="Unassembled WGS sequence"/>
</dbReference>
<dbReference type="GO" id="GO:0003677">
    <property type="term" value="F:DNA binding"/>
    <property type="evidence" value="ECO:0007669"/>
    <property type="project" value="UniProtKB-KW"/>
</dbReference>
<reference evidence="14" key="2">
    <citation type="submission" date="2020-11" db="EMBL/GenBank/DDBJ databases">
        <authorList>
            <consortium name="DOE Joint Genome Institute"/>
            <person name="Kuo A."/>
            <person name="Miyauchi S."/>
            <person name="Kiss E."/>
            <person name="Drula E."/>
            <person name="Kohler A."/>
            <person name="Sanchez-Garcia M."/>
            <person name="Andreopoulos B."/>
            <person name="Barry K.W."/>
            <person name="Bonito G."/>
            <person name="Buee M."/>
            <person name="Carver A."/>
            <person name="Chen C."/>
            <person name="Cichocki N."/>
            <person name="Clum A."/>
            <person name="Culley D."/>
            <person name="Crous P.W."/>
            <person name="Fauchery L."/>
            <person name="Girlanda M."/>
            <person name="Hayes R."/>
            <person name="Keri Z."/>
            <person name="Labutti K."/>
            <person name="Lipzen A."/>
            <person name="Lombard V."/>
            <person name="Magnuson J."/>
            <person name="Maillard F."/>
            <person name="Morin E."/>
            <person name="Murat C."/>
            <person name="Nolan M."/>
            <person name="Ohm R."/>
            <person name="Pangilinan J."/>
            <person name="Pereira M."/>
            <person name="Perotto S."/>
            <person name="Peter M."/>
            <person name="Riley R."/>
            <person name="Sitrit Y."/>
            <person name="Stielow B."/>
            <person name="Szollosi G."/>
            <person name="Zifcakova L."/>
            <person name="Stursova M."/>
            <person name="Spatafora J.W."/>
            <person name="Tedersoo L."/>
            <person name="Vaario L.-M."/>
            <person name="Yamada A."/>
            <person name="Yan M."/>
            <person name="Wang P."/>
            <person name="Xu J."/>
            <person name="Bruns T."/>
            <person name="Baldrian P."/>
            <person name="Vilgalys R."/>
            <person name="Henrissat B."/>
            <person name="Grigoriev I.V."/>
            <person name="Hibbett D."/>
            <person name="Nagy L.G."/>
            <person name="Martin F.M."/>
        </authorList>
    </citation>
    <scope>NUCLEOTIDE SEQUENCE</scope>
    <source>
        <strain evidence="14">UH-Tt-Lm1</strain>
    </source>
</reference>
<proteinExistence type="predicted"/>
<evidence type="ECO:0000256" key="9">
    <source>
        <dbReference type="ARBA" id="ARBA00023828"/>
    </source>
</evidence>
<evidence type="ECO:0000256" key="11">
    <source>
        <dbReference type="SAM" id="Coils"/>
    </source>
</evidence>
<protein>
    <recommendedName>
        <fullName evidence="9">CXXC-type zinc finger protein 1</fullName>
    </recommendedName>
</protein>
<keyword evidence="4" id="KW-0862">Zinc</keyword>
<name>A0A9P6HHM5_9AGAM</name>
<dbReference type="GO" id="GO:0048188">
    <property type="term" value="C:Set1C/COMPASS complex"/>
    <property type="evidence" value="ECO:0007669"/>
    <property type="project" value="InterPro"/>
</dbReference>
<feature type="domain" description="PHD-type" evidence="13">
    <location>
        <begin position="21"/>
        <end position="72"/>
    </location>
</feature>
<dbReference type="AlphaFoldDB" id="A0A9P6HHM5"/>
<dbReference type="GO" id="GO:0008270">
    <property type="term" value="F:zinc ion binding"/>
    <property type="evidence" value="ECO:0007669"/>
    <property type="project" value="UniProtKB-KW"/>
</dbReference>
<dbReference type="InterPro" id="IPR013083">
    <property type="entry name" value="Znf_RING/FYVE/PHD"/>
</dbReference>
<evidence type="ECO:0000256" key="12">
    <source>
        <dbReference type="SAM" id="MobiDB-lite"/>
    </source>
</evidence>
<keyword evidence="6" id="KW-0238">DNA-binding</keyword>
<dbReference type="InterPro" id="IPR011011">
    <property type="entry name" value="Znf_FYVE_PHD"/>
</dbReference>
<evidence type="ECO:0000256" key="2">
    <source>
        <dbReference type="ARBA" id="ARBA00022723"/>
    </source>
</evidence>
<evidence type="ECO:0000313" key="15">
    <source>
        <dbReference type="Proteomes" id="UP000736335"/>
    </source>
</evidence>
<evidence type="ECO:0000256" key="4">
    <source>
        <dbReference type="ARBA" id="ARBA00022833"/>
    </source>
</evidence>
<dbReference type="Pfam" id="PF12269">
    <property type="entry name" value="CpG_bind_C"/>
    <property type="match status" value="1"/>
</dbReference>
<dbReference type="Pfam" id="PF00628">
    <property type="entry name" value="PHD"/>
    <property type="match status" value="1"/>
</dbReference>
<dbReference type="PANTHER" id="PTHR46174">
    <property type="entry name" value="CXXC-TYPE ZINC FINGER PROTEIN 1"/>
    <property type="match status" value="1"/>
</dbReference>
<evidence type="ECO:0000256" key="10">
    <source>
        <dbReference type="PROSITE-ProRule" id="PRU00146"/>
    </source>
</evidence>
<keyword evidence="2" id="KW-0479">Metal-binding</keyword>
<keyword evidence="7" id="KW-0804">Transcription</keyword>
<dbReference type="InterPro" id="IPR019786">
    <property type="entry name" value="Zinc_finger_PHD-type_CS"/>
</dbReference>
<evidence type="ECO:0000256" key="7">
    <source>
        <dbReference type="ARBA" id="ARBA00023163"/>
    </source>
</evidence>
<dbReference type="InterPro" id="IPR022056">
    <property type="entry name" value="CpG-bd_C"/>
</dbReference>
<dbReference type="InterPro" id="IPR001965">
    <property type="entry name" value="Znf_PHD"/>
</dbReference>
<dbReference type="SMART" id="SM00249">
    <property type="entry name" value="PHD"/>
    <property type="match status" value="1"/>
</dbReference>
<evidence type="ECO:0000256" key="8">
    <source>
        <dbReference type="ARBA" id="ARBA00023242"/>
    </source>
</evidence>
<evidence type="ECO:0000256" key="5">
    <source>
        <dbReference type="ARBA" id="ARBA00023015"/>
    </source>
</evidence>
<dbReference type="PROSITE" id="PS50016">
    <property type="entry name" value="ZF_PHD_2"/>
    <property type="match status" value="1"/>
</dbReference>
<dbReference type="SUPFAM" id="SSF57903">
    <property type="entry name" value="FYVE/PHD zinc finger"/>
    <property type="match status" value="1"/>
</dbReference>
<evidence type="ECO:0000256" key="3">
    <source>
        <dbReference type="ARBA" id="ARBA00022771"/>
    </source>
</evidence>
<dbReference type="PROSITE" id="PS01359">
    <property type="entry name" value="ZF_PHD_1"/>
    <property type="match status" value="1"/>
</dbReference>
<dbReference type="InterPro" id="IPR037869">
    <property type="entry name" value="Spp1/CFP1"/>
</dbReference>
<comment type="caution">
    <text evidence="14">The sequence shown here is derived from an EMBL/GenBank/DDBJ whole genome shotgun (WGS) entry which is preliminary data.</text>
</comment>